<dbReference type="Proteomes" id="UP000215215">
    <property type="component" value="Unassembled WGS sequence"/>
</dbReference>
<evidence type="ECO:0000313" key="1">
    <source>
        <dbReference type="EMBL" id="OYD17626.1"/>
    </source>
</evidence>
<comment type="caution">
    <text evidence="1">The sequence shown here is derived from an EMBL/GenBank/DDBJ whole genome shotgun (WGS) entry which is preliminary data.</text>
</comment>
<evidence type="ECO:0008006" key="3">
    <source>
        <dbReference type="Google" id="ProtNLM"/>
    </source>
</evidence>
<name>A0A235BZK0_UNCW3</name>
<protein>
    <recommendedName>
        <fullName evidence="3">Outer membrane protein beta-barrel domain-containing protein</fullName>
    </recommendedName>
</protein>
<organism evidence="1 2">
    <name type="scientific">candidate division WOR-3 bacterium JGI_Cruoil_03_44_89</name>
    <dbReference type="NCBI Taxonomy" id="1973748"/>
    <lineage>
        <taxon>Bacteria</taxon>
        <taxon>Bacteria division WOR-3</taxon>
    </lineage>
</organism>
<accession>A0A235BZK0</accession>
<sequence length="164" mass="18250">MSTFLLLLVLVSEGPGPEVSDASEYVFGTGAQWSLLSSFLPCLSIRYWGDKNFGIQGMITALMTEKEEGMFYVGLRGMSRVIRRLREGGKVSPYLGLGVGYRQDKYRGKENKQGLGMELFSGIEWYTHEFVSFNIDFGVRYAPASLTGVPWRIGIGGGGIIYFF</sequence>
<evidence type="ECO:0000313" key="2">
    <source>
        <dbReference type="Proteomes" id="UP000215215"/>
    </source>
</evidence>
<proteinExistence type="predicted"/>
<dbReference type="EMBL" id="NOZQ01000002">
    <property type="protein sequence ID" value="OYD17626.1"/>
    <property type="molecule type" value="Genomic_DNA"/>
</dbReference>
<gene>
    <name evidence="1" type="ORF">CH333_00050</name>
</gene>
<reference evidence="1 2" key="1">
    <citation type="submission" date="2017-07" db="EMBL/GenBank/DDBJ databases">
        <title>Recovery of genomes from metagenomes via a dereplication, aggregation, and scoring strategy.</title>
        <authorList>
            <person name="Sieber C.M."/>
            <person name="Probst A.J."/>
            <person name="Sharrar A."/>
            <person name="Thomas B.C."/>
            <person name="Hess M."/>
            <person name="Tringe S.G."/>
            <person name="Banfield J.F."/>
        </authorList>
    </citation>
    <scope>NUCLEOTIDE SEQUENCE [LARGE SCALE GENOMIC DNA]</scope>
    <source>
        <strain evidence="1">JGI_Cruoil_03_44_89</strain>
    </source>
</reference>
<dbReference type="AlphaFoldDB" id="A0A235BZK0"/>